<keyword evidence="4" id="KW-1185">Reference proteome</keyword>
<feature type="transmembrane region" description="Helical" evidence="2">
    <location>
        <begin position="23"/>
        <end position="45"/>
    </location>
</feature>
<evidence type="ECO:0000313" key="3">
    <source>
        <dbReference type="EMBL" id="CAF9911689.1"/>
    </source>
</evidence>
<dbReference type="AlphaFoldDB" id="A0A8H3ES60"/>
<gene>
    <name evidence="3" type="ORF">IMSHALPRED_010547</name>
</gene>
<dbReference type="Proteomes" id="UP000664534">
    <property type="component" value="Unassembled WGS sequence"/>
</dbReference>
<evidence type="ECO:0000256" key="2">
    <source>
        <dbReference type="SAM" id="Phobius"/>
    </source>
</evidence>
<keyword evidence="2" id="KW-0472">Membrane</keyword>
<comment type="caution">
    <text evidence="3">The sequence shown here is derived from an EMBL/GenBank/DDBJ whole genome shotgun (WGS) entry which is preliminary data.</text>
</comment>
<organism evidence="3 4">
    <name type="scientific">Imshaugia aleurites</name>
    <dbReference type="NCBI Taxonomy" id="172621"/>
    <lineage>
        <taxon>Eukaryota</taxon>
        <taxon>Fungi</taxon>
        <taxon>Dikarya</taxon>
        <taxon>Ascomycota</taxon>
        <taxon>Pezizomycotina</taxon>
        <taxon>Lecanoromycetes</taxon>
        <taxon>OSLEUM clade</taxon>
        <taxon>Lecanoromycetidae</taxon>
        <taxon>Lecanorales</taxon>
        <taxon>Lecanorineae</taxon>
        <taxon>Parmeliaceae</taxon>
        <taxon>Imshaugia</taxon>
    </lineage>
</organism>
<sequence length="181" mass="19284">MATLLILVTPCIALMAPLFISPAISILAVLALAITQIIVITFLFFRSRNMVHHDETEAVTEDATNVVHAAFAAVARDPGATTASFRVVNGVVVHRYSTAGSANGRDGSLNGTGSEEVASGKPVGLDMDKVELDSGPEHRHARENCFSSSSSRECHVASRRLGGFWVSTRGLESPDMMSQMV</sequence>
<keyword evidence="2" id="KW-0812">Transmembrane</keyword>
<feature type="region of interest" description="Disordered" evidence="1">
    <location>
        <begin position="103"/>
        <end position="122"/>
    </location>
</feature>
<proteinExistence type="predicted"/>
<dbReference type="OrthoDB" id="10480842at2759"/>
<evidence type="ECO:0000256" key="1">
    <source>
        <dbReference type="SAM" id="MobiDB-lite"/>
    </source>
</evidence>
<reference evidence="3" key="1">
    <citation type="submission" date="2021-03" db="EMBL/GenBank/DDBJ databases">
        <authorList>
            <person name="Tagirdzhanova G."/>
        </authorList>
    </citation>
    <scope>NUCLEOTIDE SEQUENCE</scope>
</reference>
<name>A0A8H3ES60_9LECA</name>
<protein>
    <submittedName>
        <fullName evidence="3">Uncharacterized protein</fullName>
    </submittedName>
</protein>
<evidence type="ECO:0000313" key="4">
    <source>
        <dbReference type="Proteomes" id="UP000664534"/>
    </source>
</evidence>
<accession>A0A8H3ES60</accession>
<dbReference type="EMBL" id="CAJPDT010000009">
    <property type="protein sequence ID" value="CAF9911689.1"/>
    <property type="molecule type" value="Genomic_DNA"/>
</dbReference>
<keyword evidence="2" id="KW-1133">Transmembrane helix</keyword>